<accession>A0A1D1XWH5</accession>
<organism evidence="2">
    <name type="scientific">Anthurium amnicola</name>
    <dbReference type="NCBI Taxonomy" id="1678845"/>
    <lineage>
        <taxon>Eukaryota</taxon>
        <taxon>Viridiplantae</taxon>
        <taxon>Streptophyta</taxon>
        <taxon>Embryophyta</taxon>
        <taxon>Tracheophyta</taxon>
        <taxon>Spermatophyta</taxon>
        <taxon>Magnoliopsida</taxon>
        <taxon>Liliopsida</taxon>
        <taxon>Araceae</taxon>
        <taxon>Pothoideae</taxon>
        <taxon>Potheae</taxon>
        <taxon>Anthurium</taxon>
    </lineage>
</organism>
<dbReference type="Pfam" id="PF14009">
    <property type="entry name" value="PADRE"/>
    <property type="match status" value="1"/>
</dbReference>
<sequence>MGNSLGGRRRAKVMKIDGSVVKVKPPALARDILRDHPGHVLLESEQVKQLGVRATPLDPDIPLKPNKLYFIVELPKPPPPASPAAHLAARRVRSGINMSAKDRLESLMLSRRTVSDISFARAPPCAGEDAGGGSGPLRVRLRLPRAQVERLVEESRDPAEVAQRIMDLCAGGGGGEAAAGETPAPAPGKAVNGTIPQKKQKRMRFALGEDEIIS</sequence>
<proteinExistence type="predicted"/>
<dbReference type="PANTHER" id="PTHR33148:SF3">
    <property type="entry name" value="DUF4228 DOMAIN PROTEIN"/>
    <property type="match status" value="1"/>
</dbReference>
<gene>
    <name evidence="2" type="primary">At1g66480_1</name>
    <name evidence="2" type="ORF">g.54392</name>
</gene>
<reference evidence="2" key="1">
    <citation type="submission" date="2015-07" db="EMBL/GenBank/DDBJ databases">
        <title>Transcriptome Assembly of Anthurium amnicola.</title>
        <authorList>
            <person name="Suzuki J."/>
        </authorList>
    </citation>
    <scope>NUCLEOTIDE SEQUENCE</scope>
</reference>
<evidence type="ECO:0000256" key="1">
    <source>
        <dbReference type="SAM" id="MobiDB-lite"/>
    </source>
</evidence>
<dbReference type="AlphaFoldDB" id="A0A1D1XWH5"/>
<protein>
    <submittedName>
        <fullName evidence="2">Uncharacterized protein At1g66480</fullName>
    </submittedName>
</protein>
<dbReference type="InterPro" id="IPR025322">
    <property type="entry name" value="PADRE_dom"/>
</dbReference>
<evidence type="ECO:0000313" key="2">
    <source>
        <dbReference type="EMBL" id="JAT46720.1"/>
    </source>
</evidence>
<feature type="compositionally biased region" description="Low complexity" evidence="1">
    <location>
        <begin position="178"/>
        <end position="190"/>
    </location>
</feature>
<dbReference type="PANTHER" id="PTHR33148">
    <property type="entry name" value="PLASTID MOVEMENT IMPAIRED PROTEIN-RELATED"/>
    <property type="match status" value="1"/>
</dbReference>
<name>A0A1D1XWH5_9ARAE</name>
<dbReference type="EMBL" id="GDJX01021216">
    <property type="protein sequence ID" value="JAT46720.1"/>
    <property type="molecule type" value="Transcribed_RNA"/>
</dbReference>
<feature type="region of interest" description="Disordered" evidence="1">
    <location>
        <begin position="171"/>
        <end position="214"/>
    </location>
</feature>